<sequence>MGDYSELYFSNARTPPGRGELSEASPYLLSKYHVPLFWFALFSPEDISEHKESDEPDDVWPYLSKRRVRAMDMFNARRAALMIRFPQIAPLWADQFAALLAQTHFEYVHLDTRQIGGMIHTGPKWRQALETMLDIFESAPPPAPVPRSFLGRLFRTPEPPGSPGWYLFKTHFSGSYAGTRGAEPWPYCGSSGTDNPMPWEPQQ</sequence>
<evidence type="ECO:0000313" key="1">
    <source>
        <dbReference type="EMBL" id="CAA2107906.1"/>
    </source>
</evidence>
<name>A0A679JKJ2_VARPD</name>
<reference evidence="1" key="1">
    <citation type="submission" date="2019-12" db="EMBL/GenBank/DDBJ databases">
        <authorList>
            <person name="Cremers G."/>
        </authorList>
    </citation>
    <scope>NUCLEOTIDE SEQUENCE</scope>
    <source>
        <strain evidence="1">Vvax</strain>
    </source>
</reference>
<gene>
    <name evidence="1" type="ORF">VVAX_04477</name>
</gene>
<dbReference type="RefSeq" id="WP_339092008.1">
    <property type="nucleotide sequence ID" value="NZ_LR743507.1"/>
</dbReference>
<organism evidence="1">
    <name type="scientific">Variovorax paradoxus</name>
    <dbReference type="NCBI Taxonomy" id="34073"/>
    <lineage>
        <taxon>Bacteria</taxon>
        <taxon>Pseudomonadati</taxon>
        <taxon>Pseudomonadota</taxon>
        <taxon>Betaproteobacteria</taxon>
        <taxon>Burkholderiales</taxon>
        <taxon>Comamonadaceae</taxon>
        <taxon>Variovorax</taxon>
    </lineage>
</organism>
<dbReference type="AlphaFoldDB" id="A0A679JKJ2"/>
<proteinExistence type="predicted"/>
<protein>
    <submittedName>
        <fullName evidence="1">Uncharacterized protein</fullName>
    </submittedName>
</protein>
<dbReference type="EMBL" id="LR743507">
    <property type="protein sequence ID" value="CAA2107906.1"/>
    <property type="molecule type" value="Genomic_DNA"/>
</dbReference>
<accession>A0A679JKJ2</accession>